<proteinExistence type="predicted"/>
<evidence type="ECO:0000256" key="2">
    <source>
        <dbReference type="SAM" id="Phobius"/>
    </source>
</evidence>
<organism evidence="5 6">
    <name type="scientific">Micromonospora sonneratiae</name>
    <dbReference type="NCBI Taxonomy" id="1184706"/>
    <lineage>
        <taxon>Bacteria</taxon>
        <taxon>Bacillati</taxon>
        <taxon>Actinomycetota</taxon>
        <taxon>Actinomycetes</taxon>
        <taxon>Micromonosporales</taxon>
        <taxon>Micromonosporaceae</taxon>
        <taxon>Micromonospora</taxon>
    </lineage>
</organism>
<protein>
    <submittedName>
        <fullName evidence="5">Ig-like domain-containing protein</fullName>
    </submittedName>
</protein>
<feature type="non-terminal residue" evidence="5">
    <location>
        <position position="1"/>
    </location>
</feature>
<evidence type="ECO:0000256" key="1">
    <source>
        <dbReference type="SAM" id="MobiDB-lite"/>
    </source>
</evidence>
<sequence length="174" mass="17444">PDGTWSFDTPTALTDGPHTVTATQTDAAGNVSPPSDPVTFTVDTTGPAAPVITNPTNGQQVNDRTPIVTGTGEPGATVSVTVNGVVVGTGAVGPDGTWSVTVDRELGCGQQTITATQTDVAGIVSPTSAPVTFTVVCRDLPVTGGTPVGVVTLTLIGLLSVGAGVLLVRWRRRA</sequence>
<dbReference type="Pfam" id="PF19077">
    <property type="entry name" value="Big_13"/>
    <property type="match status" value="1"/>
</dbReference>
<evidence type="ECO:0000313" key="6">
    <source>
        <dbReference type="Proteomes" id="UP001597260"/>
    </source>
</evidence>
<dbReference type="InterPro" id="IPR041498">
    <property type="entry name" value="Big_6"/>
</dbReference>
<feature type="region of interest" description="Disordered" evidence="1">
    <location>
        <begin position="1"/>
        <end position="63"/>
    </location>
</feature>
<comment type="caution">
    <text evidence="5">The sequence shown here is derived from an EMBL/GenBank/DDBJ whole genome shotgun (WGS) entry which is preliminary data.</text>
</comment>
<evidence type="ECO:0000259" key="3">
    <source>
        <dbReference type="Pfam" id="PF17936"/>
    </source>
</evidence>
<gene>
    <name evidence="5" type="ORF">ACFQ4H_05225</name>
</gene>
<accession>A0ABW3Y7Z8</accession>
<feature type="transmembrane region" description="Helical" evidence="2">
    <location>
        <begin position="148"/>
        <end position="168"/>
    </location>
</feature>
<reference evidence="6" key="1">
    <citation type="journal article" date="2019" name="Int. J. Syst. Evol. Microbiol.">
        <title>The Global Catalogue of Microorganisms (GCM) 10K type strain sequencing project: providing services to taxonomists for standard genome sequencing and annotation.</title>
        <authorList>
            <consortium name="The Broad Institute Genomics Platform"/>
            <consortium name="The Broad Institute Genome Sequencing Center for Infectious Disease"/>
            <person name="Wu L."/>
            <person name="Ma J."/>
        </authorList>
    </citation>
    <scope>NUCLEOTIDE SEQUENCE [LARGE SCALE GENOMIC DNA]</scope>
    <source>
        <strain evidence="6">JCM 31037</strain>
    </source>
</reference>
<dbReference type="Proteomes" id="UP001597260">
    <property type="component" value="Unassembled WGS sequence"/>
</dbReference>
<feature type="domain" description="Bacterial Ig-like" evidence="4">
    <location>
        <begin position="2"/>
        <end position="44"/>
    </location>
</feature>
<dbReference type="Gene3D" id="2.60.40.10">
    <property type="entry name" value="Immunoglobulins"/>
    <property type="match status" value="2"/>
</dbReference>
<name>A0ABW3Y7Z8_9ACTN</name>
<dbReference type="InterPro" id="IPR044016">
    <property type="entry name" value="Big_13"/>
</dbReference>
<keyword evidence="2" id="KW-0812">Transmembrane</keyword>
<evidence type="ECO:0000313" key="5">
    <source>
        <dbReference type="EMBL" id="MFD1320491.1"/>
    </source>
</evidence>
<dbReference type="InterPro" id="IPR013783">
    <property type="entry name" value="Ig-like_fold"/>
</dbReference>
<dbReference type="RefSeq" id="WP_377567526.1">
    <property type="nucleotide sequence ID" value="NZ_JBHTMP010000005.1"/>
</dbReference>
<dbReference type="EMBL" id="JBHTMP010000005">
    <property type="protein sequence ID" value="MFD1320491.1"/>
    <property type="molecule type" value="Genomic_DNA"/>
</dbReference>
<evidence type="ECO:0000259" key="4">
    <source>
        <dbReference type="Pfam" id="PF19077"/>
    </source>
</evidence>
<keyword evidence="2" id="KW-0472">Membrane</keyword>
<dbReference type="Pfam" id="PF17936">
    <property type="entry name" value="Big_6"/>
    <property type="match status" value="1"/>
</dbReference>
<keyword evidence="6" id="KW-1185">Reference proteome</keyword>
<keyword evidence="2" id="KW-1133">Transmembrane helix</keyword>
<dbReference type="NCBIfam" id="NF033510">
    <property type="entry name" value="Ca_tandemer"/>
    <property type="match status" value="2"/>
</dbReference>
<feature type="compositionally biased region" description="Polar residues" evidence="1">
    <location>
        <begin position="53"/>
        <end position="63"/>
    </location>
</feature>
<feature type="compositionally biased region" description="Polar residues" evidence="1">
    <location>
        <begin position="1"/>
        <end position="12"/>
    </location>
</feature>
<feature type="domain" description="Bacterial Ig" evidence="3">
    <location>
        <begin position="58"/>
        <end position="128"/>
    </location>
</feature>